<accession>A0ABS8W7E4</accession>
<dbReference type="EMBL" id="JAIMJA010000003">
    <property type="protein sequence ID" value="MCE2594027.1"/>
    <property type="molecule type" value="Genomic_DNA"/>
</dbReference>
<comment type="caution">
    <text evidence="2">The sequence shown here is derived from an EMBL/GenBank/DDBJ whole genome shotgun (WGS) entry which is preliminary data.</text>
</comment>
<sequence length="383" mass="43043">MKLPKLLLGSLVGQCLIAGLLVLTFIKGANNLEAQQSDVQRYQEIKAKIAIDIKQTVIDYLNTGDATILAKAEAQLEVLENSLRQINNDKTASIIYQVALLRLDLSQKYRAAGKLGNNAQAVLENAERELADNVKLLAEYGENAMDINPGVAMQYQMLAAEMAQSAHVLSLLRSQYLDGRNEKTQSSIAFQLSQLKTQVKQTQGLSPLGLMDTVNNSDDFFGTDENDIAQDQIVTITDNLNNLIKRYPKEIDYTQQQLAQTQVLKDELLTRTNQVALNVKSIEHSLFGVKSNAFVNTQYTLYILIAISVLMAFAHFISQHHLFHRPLNRFHTALRKQAENGGVLSIEQHSFKGDFRQLVTDYNRLVEQTKTKMSRLKLLYQTT</sequence>
<evidence type="ECO:0000313" key="2">
    <source>
        <dbReference type="EMBL" id="MCE2594027.1"/>
    </source>
</evidence>
<keyword evidence="1" id="KW-0472">Membrane</keyword>
<reference evidence="2 3" key="1">
    <citation type="journal article" date="2022" name="Environ. Microbiol. Rep.">
        <title>Eco-phylogenetic analyses reveal divergent evolution of vitamin B12 metabolism in the marine bacterial family 'Psychromonadaceae'.</title>
        <authorList>
            <person name="Jin X."/>
            <person name="Yang Y."/>
            <person name="Cao H."/>
            <person name="Gao B."/>
            <person name="Zhao Z."/>
        </authorList>
    </citation>
    <scope>NUCLEOTIDE SEQUENCE [LARGE SCALE GENOMIC DNA]</scope>
    <source>
        <strain evidence="2 3">MKS20</strain>
    </source>
</reference>
<organism evidence="2 3">
    <name type="scientific">Motilimonas cestriensis</name>
    <dbReference type="NCBI Taxonomy" id="2742685"/>
    <lineage>
        <taxon>Bacteria</taxon>
        <taxon>Pseudomonadati</taxon>
        <taxon>Pseudomonadota</taxon>
        <taxon>Gammaproteobacteria</taxon>
        <taxon>Alteromonadales</taxon>
        <taxon>Alteromonadales genera incertae sedis</taxon>
        <taxon>Motilimonas</taxon>
    </lineage>
</organism>
<gene>
    <name evidence="2" type="ORF">K6Y31_04255</name>
</gene>
<dbReference type="RefSeq" id="WP_233051607.1">
    <property type="nucleotide sequence ID" value="NZ_JAIMJA010000003.1"/>
</dbReference>
<dbReference type="Proteomes" id="UP001201273">
    <property type="component" value="Unassembled WGS sequence"/>
</dbReference>
<evidence type="ECO:0000313" key="3">
    <source>
        <dbReference type="Proteomes" id="UP001201273"/>
    </source>
</evidence>
<keyword evidence="1" id="KW-0812">Transmembrane</keyword>
<protein>
    <recommendedName>
        <fullName evidence="4">Methyl-accepting chemotaxis protein</fullName>
    </recommendedName>
</protein>
<keyword evidence="3" id="KW-1185">Reference proteome</keyword>
<name>A0ABS8W7E4_9GAMM</name>
<keyword evidence="1" id="KW-1133">Transmembrane helix</keyword>
<evidence type="ECO:0008006" key="4">
    <source>
        <dbReference type="Google" id="ProtNLM"/>
    </source>
</evidence>
<evidence type="ECO:0000256" key="1">
    <source>
        <dbReference type="SAM" id="Phobius"/>
    </source>
</evidence>
<feature type="transmembrane region" description="Helical" evidence="1">
    <location>
        <begin position="299"/>
        <end position="317"/>
    </location>
</feature>
<proteinExistence type="predicted"/>